<organism evidence="2">
    <name type="scientific">Chromera velia CCMP2878</name>
    <dbReference type="NCBI Taxonomy" id="1169474"/>
    <lineage>
        <taxon>Eukaryota</taxon>
        <taxon>Sar</taxon>
        <taxon>Alveolata</taxon>
        <taxon>Colpodellida</taxon>
        <taxon>Chromeraceae</taxon>
        <taxon>Chromera</taxon>
    </lineage>
</organism>
<sequence>MMSGYWDIRGNGRNAVVPCVVTPPDQNICGDLPGLFTNVLGGAMWIAEHPAIRQSLIQAEAETRALTGHQGAWHITDATDQPQIPSFVWLEQMPNKGRKNGAKFTYWREPQFVTDVYILRALHRRFAYALGRRFQKTLERRGVPVQEKEVVAIERLGGCRIYPLKNATTPNLPESSSQNQDGVIPGWRIRIDSVFLKDEEATRLSSGFIGWIVLICMMTRAYLNWPVKSWRGIEVIEALFYWARFFGFPVIIVCDLAKEFTDGVFPAFCVGWETSGFPHHIFIEEAIPYVKGQMGRTERANQIS</sequence>
<reference evidence="2" key="1">
    <citation type="submission" date="2014-11" db="EMBL/GenBank/DDBJ databases">
        <authorList>
            <person name="Otto D Thomas"/>
            <person name="Naeem Raeece"/>
        </authorList>
    </citation>
    <scope>NUCLEOTIDE SEQUENCE</scope>
</reference>
<dbReference type="InterPro" id="IPR036397">
    <property type="entry name" value="RNaseH_sf"/>
</dbReference>
<dbReference type="SUPFAM" id="SSF53098">
    <property type="entry name" value="Ribonuclease H-like"/>
    <property type="match status" value="1"/>
</dbReference>
<gene>
    <name evidence="2" type="ORF">Cvel_2719</name>
</gene>
<name>A0A0G4F4K5_9ALVE</name>
<feature type="domain" description="Integrase catalytic" evidence="1">
    <location>
        <begin position="181"/>
        <end position="304"/>
    </location>
</feature>
<dbReference type="VEuPathDB" id="CryptoDB:Cvel_2719"/>
<evidence type="ECO:0000259" key="1">
    <source>
        <dbReference type="PROSITE" id="PS50994"/>
    </source>
</evidence>
<dbReference type="EMBL" id="CDMZ01000110">
    <property type="protein sequence ID" value="CEM06852.1"/>
    <property type="molecule type" value="Genomic_DNA"/>
</dbReference>
<dbReference type="AlphaFoldDB" id="A0A0G4F4K5"/>
<dbReference type="PhylomeDB" id="A0A0G4F4K5"/>
<protein>
    <recommendedName>
        <fullName evidence="1">Integrase catalytic domain-containing protein</fullName>
    </recommendedName>
</protein>
<evidence type="ECO:0000313" key="2">
    <source>
        <dbReference type="EMBL" id="CEM06852.1"/>
    </source>
</evidence>
<proteinExistence type="predicted"/>
<dbReference type="GO" id="GO:0003676">
    <property type="term" value="F:nucleic acid binding"/>
    <property type="evidence" value="ECO:0007669"/>
    <property type="project" value="InterPro"/>
</dbReference>
<dbReference type="InterPro" id="IPR012337">
    <property type="entry name" value="RNaseH-like_sf"/>
</dbReference>
<accession>A0A0G4F4K5</accession>
<dbReference type="PROSITE" id="PS50994">
    <property type="entry name" value="INTEGRASE"/>
    <property type="match status" value="1"/>
</dbReference>
<dbReference type="InterPro" id="IPR001584">
    <property type="entry name" value="Integrase_cat-core"/>
</dbReference>
<dbReference type="Gene3D" id="3.30.420.10">
    <property type="entry name" value="Ribonuclease H-like superfamily/Ribonuclease H"/>
    <property type="match status" value="1"/>
</dbReference>
<dbReference type="GO" id="GO:0015074">
    <property type="term" value="P:DNA integration"/>
    <property type="evidence" value="ECO:0007669"/>
    <property type="project" value="InterPro"/>
</dbReference>